<dbReference type="KEGG" id="nsh:GXM_08031"/>
<name>A0A5P8WCJ4_9NOSO</name>
<accession>A0A5P8WCJ4</accession>
<dbReference type="Proteomes" id="UP000326678">
    <property type="component" value="Chromosome Gxm2"/>
</dbReference>
<organism evidence="1 2">
    <name type="scientific">Nostoc sphaeroides CCNUC1</name>
    <dbReference type="NCBI Taxonomy" id="2653204"/>
    <lineage>
        <taxon>Bacteria</taxon>
        <taxon>Bacillati</taxon>
        <taxon>Cyanobacteriota</taxon>
        <taxon>Cyanophyceae</taxon>
        <taxon>Nostocales</taxon>
        <taxon>Nostocaceae</taxon>
        <taxon>Nostoc</taxon>
    </lineage>
</organism>
<gene>
    <name evidence="1" type="ORF">GXM_08031</name>
</gene>
<dbReference type="EMBL" id="CP045227">
    <property type="protein sequence ID" value="QFS50537.1"/>
    <property type="molecule type" value="Genomic_DNA"/>
</dbReference>
<evidence type="ECO:0000313" key="2">
    <source>
        <dbReference type="Proteomes" id="UP000326678"/>
    </source>
</evidence>
<proteinExistence type="predicted"/>
<reference evidence="1 2" key="1">
    <citation type="submission" date="2019-10" db="EMBL/GenBank/DDBJ databases">
        <title>Genomic and transcriptomic insights into the perfect genentic adaptation of a filamentous nitrogen-fixing cyanobacterium to rice fields.</title>
        <authorList>
            <person name="Chen Z."/>
        </authorList>
    </citation>
    <scope>NUCLEOTIDE SEQUENCE [LARGE SCALE GENOMIC DNA]</scope>
    <source>
        <strain evidence="1">CCNUC1</strain>
    </source>
</reference>
<evidence type="ECO:0000313" key="1">
    <source>
        <dbReference type="EMBL" id="QFS50537.1"/>
    </source>
</evidence>
<keyword evidence="2" id="KW-1185">Reference proteome</keyword>
<sequence>MTQEEQSDRLHFERKVERAFFEAGKALIELRVFFFSCIKAYQLTNHRCTLDALFQYHHLATHHLPQQKLVQILLVTPLNL</sequence>
<protein>
    <submittedName>
        <fullName evidence="1">Uncharacterized protein</fullName>
    </submittedName>
</protein>
<dbReference type="AlphaFoldDB" id="A0A5P8WCJ4"/>